<feature type="compositionally biased region" description="Low complexity" evidence="3">
    <location>
        <begin position="105"/>
        <end position="117"/>
    </location>
</feature>
<dbReference type="STRING" id="1123024.GCA_000423625_03752"/>
<feature type="region of interest" description="Disordered" evidence="3">
    <location>
        <begin position="90"/>
        <end position="127"/>
    </location>
</feature>
<sequence>MLCWFIDATRIAQLAVDYAIGQSTVYQYLHEAFDVLAEGAPACAAPCWRRGRPGTATSSWTAPWTASWSTPTARAVGPTAKVDLSWFPQVSSSRREHPGGDRSGRLAAVGVAGAPGPRARPDLRPRSPRAVDGFADWADEAHAVLADLGYIGEAGRLTCPIEKLAGPARLSTVQHTVSALHTATRAPAERGTSLLMTTYKALRGVSLYPWRIDAVAAASLVLLHPGTSRPNDQSITGKASLTPWTGNSAANWSHNGAINQDGRATRPRDLQMITRRRPLLTRRPVPPTSRRPRSRWRTGRRGPWPGG</sequence>
<proteinExistence type="predicted"/>
<gene>
    <name evidence="5" type="ORF">PA7_19550</name>
</gene>
<accession>A0A511D5B7</accession>
<reference evidence="5 6" key="1">
    <citation type="submission" date="2019-07" db="EMBL/GenBank/DDBJ databases">
        <title>Whole genome shotgun sequence of Pseudonocardia asaccharolytica NBRC 16224.</title>
        <authorList>
            <person name="Hosoyama A."/>
            <person name="Uohara A."/>
            <person name="Ohji S."/>
            <person name="Ichikawa N."/>
        </authorList>
    </citation>
    <scope>NUCLEOTIDE SEQUENCE [LARGE SCALE GENOMIC DNA]</scope>
    <source>
        <strain evidence="5 6">NBRC 16224</strain>
    </source>
</reference>
<evidence type="ECO:0000256" key="3">
    <source>
        <dbReference type="SAM" id="MobiDB-lite"/>
    </source>
</evidence>
<comment type="cofactor">
    <cofactor evidence="1">
        <name>a divalent metal cation</name>
        <dbReference type="ChEBI" id="CHEBI:60240"/>
    </cofactor>
</comment>
<evidence type="ECO:0000256" key="2">
    <source>
        <dbReference type="ARBA" id="ARBA00022723"/>
    </source>
</evidence>
<feature type="compositionally biased region" description="Basic and acidic residues" evidence="3">
    <location>
        <begin position="93"/>
        <end position="104"/>
    </location>
</feature>
<comment type="caution">
    <text evidence="5">The sequence shown here is derived from an EMBL/GenBank/DDBJ whole genome shotgun (WGS) entry which is preliminary data.</text>
</comment>
<feature type="domain" description="DDE Tnp4" evidence="4">
    <location>
        <begin position="139"/>
        <end position="222"/>
    </location>
</feature>
<dbReference type="Pfam" id="PF13359">
    <property type="entry name" value="DDE_Tnp_4"/>
    <property type="match status" value="1"/>
</dbReference>
<evidence type="ECO:0000313" key="5">
    <source>
        <dbReference type="EMBL" id="GEL18118.1"/>
    </source>
</evidence>
<evidence type="ECO:0000259" key="4">
    <source>
        <dbReference type="Pfam" id="PF13359"/>
    </source>
</evidence>
<keyword evidence="6" id="KW-1185">Reference proteome</keyword>
<protein>
    <recommendedName>
        <fullName evidence="4">DDE Tnp4 domain-containing protein</fullName>
    </recommendedName>
</protein>
<dbReference type="InterPro" id="IPR027806">
    <property type="entry name" value="HARBI1_dom"/>
</dbReference>
<dbReference type="Proteomes" id="UP000321328">
    <property type="component" value="Unassembled WGS sequence"/>
</dbReference>
<name>A0A511D5B7_9PSEU</name>
<evidence type="ECO:0000256" key="1">
    <source>
        <dbReference type="ARBA" id="ARBA00001968"/>
    </source>
</evidence>
<dbReference type="AlphaFoldDB" id="A0A511D5B7"/>
<feature type="region of interest" description="Disordered" evidence="3">
    <location>
        <begin position="274"/>
        <end position="307"/>
    </location>
</feature>
<dbReference type="EMBL" id="BJVI01000016">
    <property type="protein sequence ID" value="GEL18118.1"/>
    <property type="molecule type" value="Genomic_DNA"/>
</dbReference>
<organism evidence="5 6">
    <name type="scientific">Pseudonocardia asaccharolytica DSM 44247 = NBRC 16224</name>
    <dbReference type="NCBI Taxonomy" id="1123024"/>
    <lineage>
        <taxon>Bacteria</taxon>
        <taxon>Bacillati</taxon>
        <taxon>Actinomycetota</taxon>
        <taxon>Actinomycetes</taxon>
        <taxon>Pseudonocardiales</taxon>
        <taxon>Pseudonocardiaceae</taxon>
        <taxon>Pseudonocardia</taxon>
    </lineage>
</organism>
<evidence type="ECO:0000313" key="6">
    <source>
        <dbReference type="Proteomes" id="UP000321328"/>
    </source>
</evidence>
<feature type="compositionally biased region" description="Basic residues" evidence="3">
    <location>
        <begin position="290"/>
        <end position="300"/>
    </location>
</feature>
<keyword evidence="2" id="KW-0479">Metal-binding</keyword>
<dbReference type="GO" id="GO:0046872">
    <property type="term" value="F:metal ion binding"/>
    <property type="evidence" value="ECO:0007669"/>
    <property type="project" value="UniProtKB-KW"/>
</dbReference>